<dbReference type="PROSITE" id="PS51365">
    <property type="entry name" value="RENAL_DIPEPTIDASE_2"/>
    <property type="match status" value="1"/>
</dbReference>
<dbReference type="GO" id="GO:0070573">
    <property type="term" value="F:metallodipeptidase activity"/>
    <property type="evidence" value="ECO:0007669"/>
    <property type="project" value="InterPro"/>
</dbReference>
<dbReference type="CDD" id="cd01301">
    <property type="entry name" value="rDP_like"/>
    <property type="match status" value="1"/>
</dbReference>
<proteinExistence type="inferred from homology"/>
<dbReference type="SUPFAM" id="SSF51556">
    <property type="entry name" value="Metallo-dependent hydrolases"/>
    <property type="match status" value="1"/>
</dbReference>
<comment type="subunit">
    <text evidence="1">Homodimer; disulfide-linked.</text>
</comment>
<dbReference type="FunFam" id="3.20.20.140:FF:000030">
    <property type="entry name" value="Dipeptidase"/>
    <property type="match status" value="1"/>
</dbReference>
<keyword evidence="1" id="KW-0378">Hydrolase</keyword>
<protein>
    <recommendedName>
        <fullName evidence="1">Dipeptidase</fullName>
        <ecNumber evidence="1">3.4.13.19</ecNumber>
    </recommendedName>
</protein>
<keyword evidence="1" id="KW-0449">Lipoprotein</keyword>
<keyword evidence="1" id="KW-1015">Disulfide bond</keyword>
<gene>
    <name evidence="2" type="primary">DPEP1_2</name>
    <name evidence="2" type="ORF">B7P43_G12927</name>
</gene>
<dbReference type="PANTHER" id="PTHR10443">
    <property type="entry name" value="MICROSOMAL DIPEPTIDASE"/>
    <property type="match status" value="1"/>
</dbReference>
<dbReference type="EC" id="3.4.13.19" evidence="1"/>
<name>A0A2J7QYI4_9NEOP</name>
<evidence type="ECO:0000313" key="3">
    <source>
        <dbReference type="Proteomes" id="UP000235965"/>
    </source>
</evidence>
<keyword evidence="1" id="KW-0472">Membrane</keyword>
<keyword evidence="1" id="KW-0224">Dipeptidase</keyword>
<comment type="subcellular location">
    <subcellularLocation>
        <location evidence="1">Membrane</location>
        <topology evidence="1">Lipid-anchor</topology>
        <topology evidence="1">GPI-anchor</topology>
    </subcellularLocation>
</comment>
<dbReference type="EMBL" id="NEVH01009089">
    <property type="protein sequence ID" value="PNF33642.1"/>
    <property type="molecule type" value="Genomic_DNA"/>
</dbReference>
<dbReference type="PANTHER" id="PTHR10443:SF45">
    <property type="entry name" value="DIPEPTIDASE"/>
    <property type="match status" value="1"/>
</dbReference>
<sequence length="406" mass="44861">MGKCISRNLVLVGGVILGVLVIIAIVLAATLGGEESAIGAGILKEVPLVDGHNDLPYNLKTLNHNFLKNFSFEDLKGDPVWNCSSCFTDLRRLKEGRVGAQFWVAYVSCKSQYKDAVAQTLEQIDVIKRLIKKYPDHLKLVTTADGILEAFQNKKIASLIGAEGGHSIDSRLAVLRQMYDLGVRYLTLTHSCNTPWADGSPVDDVPISPDAEKDRHGGLTEFGKTVVLEMNRLGMLVDLSHVSHQTMIDALNVSKAPVIFSHSSAYTLCNHHRNVRDDVLATVARNGGIVMVNFYSGFIQCNASKNATVDDVIAHINHIRKTAGVNHVGIGSDYDGVDRMPEGLEDVSKYPHLFERLAQIDEPKWSTKDLKKLAGLNLIRVFKEVEKVRNKLAKIKQEPYEDQLPL</sequence>
<keyword evidence="1" id="KW-0336">GPI-anchor</keyword>
<dbReference type="Pfam" id="PF01244">
    <property type="entry name" value="Peptidase_M19"/>
    <property type="match status" value="1"/>
</dbReference>
<keyword evidence="1" id="KW-0645">Protease</keyword>
<dbReference type="OrthoDB" id="445695at2759"/>
<comment type="catalytic activity">
    <reaction evidence="1">
        <text>an L-aminoacyl-L-amino acid + H2O = 2 an L-alpha-amino acid</text>
        <dbReference type="Rhea" id="RHEA:48940"/>
        <dbReference type="ChEBI" id="CHEBI:15377"/>
        <dbReference type="ChEBI" id="CHEBI:59869"/>
        <dbReference type="ChEBI" id="CHEBI:77460"/>
        <dbReference type="EC" id="3.4.13.19"/>
    </reaction>
</comment>
<dbReference type="GO" id="GO:0006508">
    <property type="term" value="P:proteolysis"/>
    <property type="evidence" value="ECO:0007669"/>
    <property type="project" value="UniProtKB-KW"/>
</dbReference>
<comment type="caution">
    <text evidence="2">The sequence shown here is derived from an EMBL/GenBank/DDBJ whole genome shotgun (WGS) entry which is preliminary data.</text>
</comment>
<keyword evidence="1" id="KW-0482">Metalloprotease</keyword>
<dbReference type="AlphaFoldDB" id="A0A2J7QYI4"/>
<keyword evidence="1" id="KW-0862">Zinc</keyword>
<dbReference type="InParanoid" id="A0A2J7QYI4"/>
<evidence type="ECO:0000313" key="2">
    <source>
        <dbReference type="EMBL" id="PNF33642.1"/>
    </source>
</evidence>
<dbReference type="Proteomes" id="UP000235965">
    <property type="component" value="Unassembled WGS sequence"/>
</dbReference>
<dbReference type="Gene3D" id="3.20.20.140">
    <property type="entry name" value="Metal-dependent hydrolases"/>
    <property type="match status" value="1"/>
</dbReference>
<comment type="cofactor">
    <cofactor evidence="1">
        <name>Zn(2+)</name>
        <dbReference type="ChEBI" id="CHEBI:29105"/>
    </cofactor>
</comment>
<keyword evidence="3" id="KW-1185">Reference proteome</keyword>
<dbReference type="GO" id="GO:0046872">
    <property type="term" value="F:metal ion binding"/>
    <property type="evidence" value="ECO:0007669"/>
    <property type="project" value="UniProtKB-UniRule"/>
</dbReference>
<evidence type="ECO:0000256" key="1">
    <source>
        <dbReference type="RuleBase" id="RU341113"/>
    </source>
</evidence>
<comment type="similarity">
    <text evidence="1">Belongs to the metallo-dependent hydrolases superfamily. Peptidase M19 family.</text>
</comment>
<dbReference type="GO" id="GO:0098552">
    <property type="term" value="C:side of membrane"/>
    <property type="evidence" value="ECO:0007669"/>
    <property type="project" value="UniProtKB-KW"/>
</dbReference>
<dbReference type="InterPro" id="IPR032466">
    <property type="entry name" value="Metal_Hydrolase"/>
</dbReference>
<keyword evidence="1" id="KW-0479">Metal-binding</keyword>
<accession>A0A2J7QYI4</accession>
<keyword evidence="1" id="KW-0325">Glycoprotein</keyword>
<dbReference type="InterPro" id="IPR008257">
    <property type="entry name" value="Pept_M19"/>
</dbReference>
<reference evidence="2 3" key="1">
    <citation type="submission" date="2017-12" db="EMBL/GenBank/DDBJ databases">
        <title>Hemimetabolous genomes reveal molecular basis of termite eusociality.</title>
        <authorList>
            <person name="Harrison M.C."/>
            <person name="Jongepier E."/>
            <person name="Robertson H.M."/>
            <person name="Arning N."/>
            <person name="Bitard-Feildel T."/>
            <person name="Chao H."/>
            <person name="Childers C.P."/>
            <person name="Dinh H."/>
            <person name="Doddapaneni H."/>
            <person name="Dugan S."/>
            <person name="Gowin J."/>
            <person name="Greiner C."/>
            <person name="Han Y."/>
            <person name="Hu H."/>
            <person name="Hughes D.S.T."/>
            <person name="Huylmans A.-K."/>
            <person name="Kemena C."/>
            <person name="Kremer L.P.M."/>
            <person name="Lee S.L."/>
            <person name="Lopez-Ezquerra A."/>
            <person name="Mallet L."/>
            <person name="Monroy-Kuhn J.M."/>
            <person name="Moser A."/>
            <person name="Murali S.C."/>
            <person name="Muzny D.M."/>
            <person name="Otani S."/>
            <person name="Piulachs M.-D."/>
            <person name="Poelchau M."/>
            <person name="Qu J."/>
            <person name="Schaub F."/>
            <person name="Wada-Katsumata A."/>
            <person name="Worley K.C."/>
            <person name="Xie Q."/>
            <person name="Ylla G."/>
            <person name="Poulsen M."/>
            <person name="Gibbs R.A."/>
            <person name="Schal C."/>
            <person name="Richards S."/>
            <person name="Belles X."/>
            <person name="Korb J."/>
            <person name="Bornberg-Bauer E."/>
        </authorList>
    </citation>
    <scope>NUCLEOTIDE SEQUENCE [LARGE SCALE GENOMIC DNA]</scope>
    <source>
        <tissue evidence="2">Whole body</tissue>
    </source>
</reference>
<organism evidence="2 3">
    <name type="scientific">Cryptotermes secundus</name>
    <dbReference type="NCBI Taxonomy" id="105785"/>
    <lineage>
        <taxon>Eukaryota</taxon>
        <taxon>Metazoa</taxon>
        <taxon>Ecdysozoa</taxon>
        <taxon>Arthropoda</taxon>
        <taxon>Hexapoda</taxon>
        <taxon>Insecta</taxon>
        <taxon>Pterygota</taxon>
        <taxon>Neoptera</taxon>
        <taxon>Polyneoptera</taxon>
        <taxon>Dictyoptera</taxon>
        <taxon>Blattodea</taxon>
        <taxon>Blattoidea</taxon>
        <taxon>Termitoidae</taxon>
        <taxon>Kalotermitidae</taxon>
        <taxon>Cryptotermitinae</taxon>
        <taxon>Cryptotermes</taxon>
    </lineage>
</organism>